<dbReference type="AlphaFoldDB" id="A0A345DQC1"/>
<protein>
    <submittedName>
        <fullName evidence="1">Uncharacterized protein</fullName>
    </submittedName>
</protein>
<dbReference type="RefSeq" id="WP_114565031.1">
    <property type="nucleotide sequence ID" value="NZ_CP031088.1"/>
</dbReference>
<accession>A0A345DQC1</accession>
<name>A0A345DQC1_9MOLU</name>
<keyword evidence="2" id="KW-1185">Reference proteome</keyword>
<dbReference type="Proteomes" id="UP000253689">
    <property type="component" value="Chromosome"/>
</dbReference>
<evidence type="ECO:0000313" key="2">
    <source>
        <dbReference type="Proteomes" id="UP000253689"/>
    </source>
</evidence>
<dbReference type="EMBL" id="CP031088">
    <property type="protein sequence ID" value="AXF96412.1"/>
    <property type="molecule type" value="Genomic_DNA"/>
</dbReference>
<organism evidence="1 2">
    <name type="scientific">Spiroplasma phoeniceum P40</name>
    <dbReference type="NCBI Taxonomy" id="1276259"/>
    <lineage>
        <taxon>Bacteria</taxon>
        <taxon>Bacillati</taxon>
        <taxon>Mycoplasmatota</taxon>
        <taxon>Mollicutes</taxon>
        <taxon>Entomoplasmatales</taxon>
        <taxon>Spiroplasmataceae</taxon>
        <taxon>Spiroplasma</taxon>
    </lineage>
</organism>
<dbReference type="KEGG" id="sphh:SDAV_001445"/>
<proteinExistence type="predicted"/>
<sequence>MTGFQVEFANLNQMLRNKYSNYYGDTMPLLLLDDNNILFRLYDINFDKITKLIKRTPQAILGIMLKVTIPYEVKFKKLYNNGIIDNEVVISNNLDVLSNIQESLLDYFLIFIDELFKKQEYKIIVNLEQNIIMLQRDDLGSQLVSKCIRQKLREEGILFSSFVLFNYDRFVSLRKRTAFDRSTAIWAWAGEGYNPMKLTPEKFLKFYKKRTNLENHNNDYYLKANIYRLFIDRNFMIEKQ</sequence>
<evidence type="ECO:0000313" key="1">
    <source>
        <dbReference type="EMBL" id="AXF96412.1"/>
    </source>
</evidence>
<reference evidence="2" key="1">
    <citation type="submission" date="2018-07" db="EMBL/GenBank/DDBJ databases">
        <title>Complete Genome Sequence of Spiroplasma phoeniceum.</title>
        <authorList>
            <person name="Davis R.E."/>
            <person name="Shao J.Y."/>
            <person name="Zhao Y."/>
            <person name="Silver A."/>
            <person name="Stump z."/>
            <person name="Gasparich G."/>
        </authorList>
    </citation>
    <scope>NUCLEOTIDE SEQUENCE [LARGE SCALE GENOMIC DNA]</scope>
    <source>
        <strain evidence="2">P40</strain>
    </source>
</reference>
<gene>
    <name evidence="1" type="ORF">SDAV_001445</name>
</gene>